<protein>
    <recommendedName>
        <fullName evidence="3">Phage tail tape measure protein</fullName>
    </recommendedName>
</protein>
<accession>A0A7C9N9W1</accession>
<evidence type="ECO:0008006" key="3">
    <source>
        <dbReference type="Google" id="ProtNLM"/>
    </source>
</evidence>
<dbReference type="Gene3D" id="1.20.120.20">
    <property type="entry name" value="Apolipoprotein"/>
    <property type="match status" value="1"/>
</dbReference>
<dbReference type="EMBL" id="QWKH01000005">
    <property type="protein sequence ID" value="NBI33703.1"/>
    <property type="molecule type" value="Genomic_DNA"/>
</dbReference>
<evidence type="ECO:0000313" key="2">
    <source>
        <dbReference type="EMBL" id="NBI33703.1"/>
    </source>
</evidence>
<proteinExistence type="predicted"/>
<name>A0A7C9N9W1_9BACT</name>
<dbReference type="SUPFAM" id="SSF58113">
    <property type="entry name" value="Apolipoprotein A-I"/>
    <property type="match status" value="1"/>
</dbReference>
<dbReference type="SUPFAM" id="SSF57997">
    <property type="entry name" value="Tropomyosin"/>
    <property type="match status" value="1"/>
</dbReference>
<feature type="coiled-coil region" evidence="1">
    <location>
        <begin position="58"/>
        <end position="134"/>
    </location>
</feature>
<reference evidence="2" key="1">
    <citation type="submission" date="2018-08" db="EMBL/GenBank/DDBJ databases">
        <title>Murine metabolic-syndrome-specific gut microbial biobank.</title>
        <authorList>
            <person name="Liu C."/>
        </authorList>
    </citation>
    <scope>NUCLEOTIDE SEQUENCE [LARGE SCALE GENOMIC DNA]</scope>
    <source>
        <strain evidence="2">Z82</strain>
    </source>
</reference>
<gene>
    <name evidence="2" type="ORF">D1639_01360</name>
</gene>
<sequence length="851" mass="90141">MAVSYKGLVIKFGGDTTELQGALKKVSSESKKTQADLKEIDKSLKFNPGNTDLLQQKVKALNSAYGETQQKLDAYKQALAQLEAKQQSGARLTAEEERQYDSLKRAILQCENQLESYGKELAETSREAEASKTKLYKFGQTIEDNADKLEKAGKGVERGGLAISGGITAAATGLTALAESQEEAIAKNNQLETAFTSAGSTIEQAQTTYANFYRILGDGDTATEASQNLIRLTQDEEELKKWTDIAAGAYATFGDALPLENLAETAQETAHTGAVTGSFADALNWSTASAEQWSSALSGNSAAQAAFNKAIAEGQTKEDAFNEALAACKTEQERATLVTDALAGVYGDAGKAFQETNKDLLASRDAQNELETSMREMGEAALPVKQMVTEIGSEILGKLTPALQAASDWFKSLSPEQQELVKNLGLGVLAFGGVTTAVGKFMQSAAPIGGAIKSIAGGFVDLGGKADGLGGKFGGLGGGWKSLTGLITANPIGLGIAAVSAAVAGLTWFFTQTETGKQMWADFTGWISEKWQGVCDFLSGAGEFWGGVWNDVTSGVEQFKSDVASKWEGFKQDASNAWENIKSTVSEKAQGAADWVSDKWNTLQTATQTYFGGIASTVQNDMNTAKQVGSSAGSALQAALSGDWSTAKAEAANAFNAIKDNISQKMDNAQQNAVRVADAIGNKLGFPGLGEKVNGVFNSVRDFMKNPIENAWNWIKDIPNKIMNAFGGIKIELPKIKMPHFNVSWNDIGGIVKLPSISVDWYAKGGYFDKASIIGVGEAGGEYVAPEKQLWDFIERAVNNAFSGGQPAQQIAVSVEVNATVAGNADAYQTGQQIGLGIASKLKQRGVSVAT</sequence>
<organism evidence="2">
    <name type="scientific">Muribaculaceae bacterium Z82</name>
    <dbReference type="NCBI Taxonomy" id="2304548"/>
    <lineage>
        <taxon>Bacteria</taxon>
        <taxon>Pseudomonadati</taxon>
        <taxon>Bacteroidota</taxon>
        <taxon>Bacteroidia</taxon>
        <taxon>Bacteroidales</taxon>
        <taxon>Muribaculaceae</taxon>
    </lineage>
</organism>
<dbReference type="AlphaFoldDB" id="A0A7C9N9W1"/>
<comment type="caution">
    <text evidence="2">The sequence shown here is derived from an EMBL/GenBank/DDBJ whole genome shotgun (WGS) entry which is preliminary data.</text>
</comment>
<feature type="coiled-coil region" evidence="1">
    <location>
        <begin position="652"/>
        <end position="679"/>
    </location>
</feature>
<evidence type="ECO:0000256" key="1">
    <source>
        <dbReference type="SAM" id="Coils"/>
    </source>
</evidence>
<keyword evidence="1" id="KW-0175">Coiled coil</keyword>